<dbReference type="Proteomes" id="UP000679220">
    <property type="component" value="Unassembled WGS sequence"/>
</dbReference>
<dbReference type="CDD" id="cd07043">
    <property type="entry name" value="STAS_anti-anti-sigma_factors"/>
    <property type="match status" value="1"/>
</dbReference>
<dbReference type="PROSITE" id="PS50801">
    <property type="entry name" value="STAS"/>
    <property type="match status" value="1"/>
</dbReference>
<evidence type="ECO:0000256" key="1">
    <source>
        <dbReference type="ARBA" id="ARBA00009013"/>
    </source>
</evidence>
<organism evidence="4 5">
    <name type="scientific">Carboxylicivirga sediminis</name>
    <dbReference type="NCBI Taxonomy" id="2006564"/>
    <lineage>
        <taxon>Bacteria</taxon>
        <taxon>Pseudomonadati</taxon>
        <taxon>Bacteroidota</taxon>
        <taxon>Bacteroidia</taxon>
        <taxon>Marinilabiliales</taxon>
        <taxon>Marinilabiliaceae</taxon>
        <taxon>Carboxylicivirga</taxon>
    </lineage>
</organism>
<sequence>MDNMLQVKEHDGVMFGLLADTDRLNATIAPEVKAELTAALSGNGVKMVLNLSNISFIDSTGIGTLISALKTARQNGGTFQLCCIKADVLSLLKLMKLDKVFDIFESEEQIV</sequence>
<dbReference type="NCBIfam" id="TIGR00377">
    <property type="entry name" value="ant_ant_sig"/>
    <property type="match status" value="1"/>
</dbReference>
<dbReference type="EMBL" id="JAGTAR010000003">
    <property type="protein sequence ID" value="MBR8534627.1"/>
    <property type="molecule type" value="Genomic_DNA"/>
</dbReference>
<keyword evidence="5" id="KW-1185">Reference proteome</keyword>
<dbReference type="SUPFAM" id="SSF52091">
    <property type="entry name" value="SpoIIaa-like"/>
    <property type="match status" value="1"/>
</dbReference>
<dbReference type="PANTHER" id="PTHR33495:SF2">
    <property type="entry name" value="ANTI-SIGMA FACTOR ANTAGONIST TM_1081-RELATED"/>
    <property type="match status" value="1"/>
</dbReference>
<comment type="similarity">
    <text evidence="1 2">Belongs to the anti-sigma-factor antagonist family.</text>
</comment>
<dbReference type="Pfam" id="PF01740">
    <property type="entry name" value="STAS"/>
    <property type="match status" value="1"/>
</dbReference>
<gene>
    <name evidence="4" type="ORF">KDU71_03575</name>
</gene>
<feature type="domain" description="STAS" evidence="3">
    <location>
        <begin position="24"/>
        <end position="111"/>
    </location>
</feature>
<dbReference type="AlphaFoldDB" id="A0A941IXF4"/>
<evidence type="ECO:0000259" key="3">
    <source>
        <dbReference type="PROSITE" id="PS50801"/>
    </source>
</evidence>
<comment type="caution">
    <text evidence="4">The sequence shown here is derived from an EMBL/GenBank/DDBJ whole genome shotgun (WGS) entry which is preliminary data.</text>
</comment>
<dbReference type="PANTHER" id="PTHR33495">
    <property type="entry name" value="ANTI-SIGMA FACTOR ANTAGONIST TM_1081-RELATED-RELATED"/>
    <property type="match status" value="1"/>
</dbReference>
<dbReference type="InterPro" id="IPR036513">
    <property type="entry name" value="STAS_dom_sf"/>
</dbReference>
<evidence type="ECO:0000313" key="4">
    <source>
        <dbReference type="EMBL" id="MBR8534627.1"/>
    </source>
</evidence>
<reference evidence="4" key="1">
    <citation type="journal article" date="2018" name="Int. J. Syst. Evol. Microbiol.">
        <title>Carboxylicivirga sediminis sp. nov., isolated from coastal sediment.</title>
        <authorList>
            <person name="Wang F.Q."/>
            <person name="Ren L.H."/>
            <person name="Zou R.J."/>
            <person name="Sun Y.Z."/>
            <person name="Liu X.J."/>
            <person name="Jiang F."/>
            <person name="Liu L.J."/>
        </authorList>
    </citation>
    <scope>NUCLEOTIDE SEQUENCE</scope>
    <source>
        <strain evidence="4">JR1</strain>
    </source>
</reference>
<evidence type="ECO:0000313" key="5">
    <source>
        <dbReference type="Proteomes" id="UP000679220"/>
    </source>
</evidence>
<dbReference type="Gene3D" id="3.30.750.24">
    <property type="entry name" value="STAS domain"/>
    <property type="match status" value="1"/>
</dbReference>
<dbReference type="InterPro" id="IPR003658">
    <property type="entry name" value="Anti-sigma_ant"/>
</dbReference>
<dbReference type="GO" id="GO:0043856">
    <property type="term" value="F:anti-sigma factor antagonist activity"/>
    <property type="evidence" value="ECO:0007669"/>
    <property type="project" value="InterPro"/>
</dbReference>
<dbReference type="InterPro" id="IPR002645">
    <property type="entry name" value="STAS_dom"/>
</dbReference>
<proteinExistence type="inferred from homology"/>
<protein>
    <recommendedName>
        <fullName evidence="2">Anti-sigma factor antagonist</fullName>
    </recommendedName>
</protein>
<evidence type="ECO:0000256" key="2">
    <source>
        <dbReference type="RuleBase" id="RU003749"/>
    </source>
</evidence>
<name>A0A941IXF4_9BACT</name>
<accession>A0A941IXF4</accession>
<reference evidence="4" key="2">
    <citation type="submission" date="2021-04" db="EMBL/GenBank/DDBJ databases">
        <authorList>
            <person name="Zhang T."/>
            <person name="Zhang Y."/>
            <person name="Lu D."/>
            <person name="Zuo D."/>
            <person name="Du Z."/>
        </authorList>
    </citation>
    <scope>NUCLEOTIDE SEQUENCE</scope>
    <source>
        <strain evidence="4">JR1</strain>
    </source>
</reference>